<dbReference type="KEGG" id="csr:Cspa_c28600"/>
<keyword evidence="1" id="KW-0805">Transcription regulation</keyword>
<reference evidence="5 6" key="1">
    <citation type="submission" date="2013-02" db="EMBL/GenBank/DDBJ databases">
        <title>Genome sequence of Clostridium saccharoperbutylacetonicum N1-4(HMT).</title>
        <authorList>
            <person name="Poehlein A."/>
            <person name="Daniel R."/>
        </authorList>
    </citation>
    <scope>NUCLEOTIDE SEQUENCE [LARGE SCALE GENOMIC DNA]</scope>
    <source>
        <strain evidence="6">N1-4(HMT)</strain>
    </source>
</reference>
<dbReference type="HOGENOM" id="CLU_1719135_0_0_9"/>
<dbReference type="SMART" id="SM00347">
    <property type="entry name" value="HTH_MARR"/>
    <property type="match status" value="1"/>
</dbReference>
<dbReference type="SUPFAM" id="SSF46785">
    <property type="entry name" value="Winged helix' DNA-binding domain"/>
    <property type="match status" value="1"/>
</dbReference>
<keyword evidence="6" id="KW-1185">Reference proteome</keyword>
<accession>M1MJY9</accession>
<dbReference type="AlphaFoldDB" id="M1MJY9"/>
<proteinExistence type="predicted"/>
<evidence type="ECO:0000256" key="2">
    <source>
        <dbReference type="ARBA" id="ARBA00023125"/>
    </source>
</evidence>
<gene>
    <name evidence="5" type="ORF">Cspa_c28600</name>
</gene>
<protein>
    <submittedName>
        <fullName evidence="5">Transcriptional regulator, MarR family</fullName>
    </submittedName>
</protein>
<dbReference type="InterPro" id="IPR000835">
    <property type="entry name" value="HTH_MarR-typ"/>
</dbReference>
<dbReference type="EMBL" id="CP004121">
    <property type="protein sequence ID" value="AGF56623.1"/>
    <property type="molecule type" value="Genomic_DNA"/>
</dbReference>
<dbReference type="GO" id="GO:0003677">
    <property type="term" value="F:DNA binding"/>
    <property type="evidence" value="ECO:0007669"/>
    <property type="project" value="UniProtKB-KW"/>
</dbReference>
<evidence type="ECO:0000256" key="3">
    <source>
        <dbReference type="ARBA" id="ARBA00023163"/>
    </source>
</evidence>
<evidence type="ECO:0000259" key="4">
    <source>
        <dbReference type="PROSITE" id="PS50995"/>
    </source>
</evidence>
<evidence type="ECO:0000313" key="5">
    <source>
        <dbReference type="EMBL" id="AGF56623.1"/>
    </source>
</evidence>
<dbReference type="eggNOG" id="COG1846">
    <property type="taxonomic scope" value="Bacteria"/>
</dbReference>
<dbReference type="InterPro" id="IPR036390">
    <property type="entry name" value="WH_DNA-bd_sf"/>
</dbReference>
<dbReference type="Pfam" id="PF01047">
    <property type="entry name" value="MarR"/>
    <property type="match status" value="1"/>
</dbReference>
<dbReference type="PANTHER" id="PTHR42756:SF1">
    <property type="entry name" value="TRANSCRIPTIONAL REPRESSOR OF EMRAB OPERON"/>
    <property type="match status" value="1"/>
</dbReference>
<dbReference type="PANTHER" id="PTHR42756">
    <property type="entry name" value="TRANSCRIPTIONAL REGULATOR, MARR"/>
    <property type="match status" value="1"/>
</dbReference>
<keyword evidence="3" id="KW-0804">Transcription</keyword>
<evidence type="ECO:0000256" key="1">
    <source>
        <dbReference type="ARBA" id="ARBA00023015"/>
    </source>
</evidence>
<keyword evidence="2" id="KW-0238">DNA-binding</keyword>
<sequence>MNKDKSQNLILNMVNFYTLFSVEFIDLIPDLTNSEITPLLSRILNFIHFEGTTTATKISKKLNITIPNTSRSINTLNKLGYIVKKQDENDKRVIYLSLSAKAINLILSVAGAGESKFLDKFKVLSENEILELSHSFLRLQELLIKIRDLNLQDNKKKS</sequence>
<dbReference type="OrthoDB" id="166070at2"/>
<feature type="domain" description="HTH marR-type" evidence="4">
    <location>
        <begin position="1"/>
        <end position="141"/>
    </location>
</feature>
<evidence type="ECO:0000313" key="6">
    <source>
        <dbReference type="Proteomes" id="UP000011728"/>
    </source>
</evidence>
<name>M1MJY9_9CLOT</name>
<dbReference type="PROSITE" id="PS50995">
    <property type="entry name" value="HTH_MARR_2"/>
    <property type="match status" value="1"/>
</dbReference>
<dbReference type="GO" id="GO:0003700">
    <property type="term" value="F:DNA-binding transcription factor activity"/>
    <property type="evidence" value="ECO:0007669"/>
    <property type="project" value="InterPro"/>
</dbReference>
<dbReference type="STRING" id="36745.CLSAP_26130"/>
<dbReference type="Gene3D" id="1.10.10.10">
    <property type="entry name" value="Winged helix-like DNA-binding domain superfamily/Winged helix DNA-binding domain"/>
    <property type="match status" value="1"/>
</dbReference>
<dbReference type="RefSeq" id="WP_015392942.1">
    <property type="nucleotide sequence ID" value="NC_020291.1"/>
</dbReference>
<dbReference type="InterPro" id="IPR036388">
    <property type="entry name" value="WH-like_DNA-bd_sf"/>
</dbReference>
<dbReference type="Proteomes" id="UP000011728">
    <property type="component" value="Chromosome"/>
</dbReference>
<dbReference type="PATRIC" id="fig|931276.5.peg.2876"/>
<organism evidence="5 6">
    <name type="scientific">Clostridium saccharoperbutylacetonicum N1-4(HMT)</name>
    <dbReference type="NCBI Taxonomy" id="931276"/>
    <lineage>
        <taxon>Bacteria</taxon>
        <taxon>Bacillati</taxon>
        <taxon>Bacillota</taxon>
        <taxon>Clostridia</taxon>
        <taxon>Eubacteriales</taxon>
        <taxon>Clostridiaceae</taxon>
        <taxon>Clostridium</taxon>
    </lineage>
</organism>